<feature type="region of interest" description="Disordered" evidence="1">
    <location>
        <begin position="135"/>
        <end position="171"/>
    </location>
</feature>
<name>G0NSU5_CAEBE</name>
<feature type="compositionally biased region" description="Polar residues" evidence="1">
    <location>
        <begin position="1"/>
        <end position="11"/>
    </location>
</feature>
<keyword evidence="3" id="KW-1185">Reference proteome</keyword>
<feature type="region of interest" description="Disordered" evidence="1">
    <location>
        <begin position="1"/>
        <end position="29"/>
    </location>
</feature>
<dbReference type="InParanoid" id="G0NSU5"/>
<evidence type="ECO:0000313" key="2">
    <source>
        <dbReference type="EMBL" id="EGT36947.1"/>
    </source>
</evidence>
<gene>
    <name evidence="2" type="ORF">CAEBREN_05401</name>
</gene>
<accession>G0NSU5</accession>
<reference evidence="3" key="1">
    <citation type="submission" date="2011-07" db="EMBL/GenBank/DDBJ databases">
        <authorList>
            <consortium name="Caenorhabditis brenneri Sequencing and Analysis Consortium"/>
            <person name="Wilson R.K."/>
        </authorList>
    </citation>
    <scope>NUCLEOTIDE SEQUENCE [LARGE SCALE GENOMIC DNA]</scope>
    <source>
        <strain evidence="3">PB2801</strain>
    </source>
</reference>
<proteinExistence type="predicted"/>
<sequence>MNEPNGKNQEFQGIPVIVGSPSRRKPFKSRSRQLVEVRLRDMVQPYNTFRSLKEEPVVKLKNCQITRLNQEIREAEIRDEMFPVLDSNMPLPPIQHISIIRMERPQGPFTNFCQSYLEKHPQCYRTKPKEVIVIDDDDESNDTNEKTTKDGKTGEKTRSKMANAPAIKKEVEGEDPEVVIIEEANQNKRANNDIKIKHESNE</sequence>
<dbReference type="EMBL" id="GL379940">
    <property type="protein sequence ID" value="EGT36947.1"/>
    <property type="molecule type" value="Genomic_DNA"/>
</dbReference>
<evidence type="ECO:0000313" key="3">
    <source>
        <dbReference type="Proteomes" id="UP000008068"/>
    </source>
</evidence>
<organism evidence="3">
    <name type="scientific">Caenorhabditis brenneri</name>
    <name type="common">Nematode worm</name>
    <dbReference type="NCBI Taxonomy" id="135651"/>
    <lineage>
        <taxon>Eukaryota</taxon>
        <taxon>Metazoa</taxon>
        <taxon>Ecdysozoa</taxon>
        <taxon>Nematoda</taxon>
        <taxon>Chromadorea</taxon>
        <taxon>Rhabditida</taxon>
        <taxon>Rhabditina</taxon>
        <taxon>Rhabditomorpha</taxon>
        <taxon>Rhabditoidea</taxon>
        <taxon>Rhabditidae</taxon>
        <taxon>Peloderinae</taxon>
        <taxon>Caenorhabditis</taxon>
    </lineage>
</organism>
<dbReference type="HOGENOM" id="CLU_1355707_0_0_1"/>
<dbReference type="AlphaFoldDB" id="G0NSU5"/>
<protein>
    <submittedName>
        <fullName evidence="2">Uncharacterized protein</fullName>
    </submittedName>
</protein>
<evidence type="ECO:0000256" key="1">
    <source>
        <dbReference type="SAM" id="MobiDB-lite"/>
    </source>
</evidence>
<feature type="compositionally biased region" description="Basic and acidic residues" evidence="1">
    <location>
        <begin position="143"/>
        <end position="158"/>
    </location>
</feature>
<dbReference type="Proteomes" id="UP000008068">
    <property type="component" value="Unassembled WGS sequence"/>
</dbReference>